<gene>
    <name evidence="3" type="ORF">BDV35DRAFT_398921</name>
</gene>
<dbReference type="AlphaFoldDB" id="A0A5N6GEG3"/>
<dbReference type="PANTHER" id="PTHR10039">
    <property type="entry name" value="AMELOGENIN"/>
    <property type="match status" value="1"/>
</dbReference>
<keyword evidence="1" id="KW-0677">Repeat</keyword>
<proteinExistence type="predicted"/>
<dbReference type="SUPFAM" id="SSF52540">
    <property type="entry name" value="P-loop containing nucleoside triphosphate hydrolases"/>
    <property type="match status" value="1"/>
</dbReference>
<dbReference type="InterPro" id="IPR007111">
    <property type="entry name" value="NACHT_NTPase"/>
</dbReference>
<dbReference type="Gene3D" id="3.40.50.300">
    <property type="entry name" value="P-loop containing nucleotide triphosphate hydrolases"/>
    <property type="match status" value="1"/>
</dbReference>
<evidence type="ECO:0000259" key="2">
    <source>
        <dbReference type="PROSITE" id="PS50837"/>
    </source>
</evidence>
<dbReference type="InterPro" id="IPR027417">
    <property type="entry name" value="P-loop_NTPase"/>
</dbReference>
<organism evidence="3">
    <name type="scientific">Aspergillus flavus</name>
    <dbReference type="NCBI Taxonomy" id="5059"/>
    <lineage>
        <taxon>Eukaryota</taxon>
        <taxon>Fungi</taxon>
        <taxon>Dikarya</taxon>
        <taxon>Ascomycota</taxon>
        <taxon>Pezizomycotina</taxon>
        <taxon>Eurotiomycetes</taxon>
        <taxon>Eurotiomycetidae</taxon>
        <taxon>Eurotiales</taxon>
        <taxon>Aspergillaceae</taxon>
        <taxon>Aspergillus</taxon>
        <taxon>Aspergillus subgen. Circumdati</taxon>
    </lineage>
</organism>
<dbReference type="Proteomes" id="UP000325434">
    <property type="component" value="Unassembled WGS sequence"/>
</dbReference>
<evidence type="ECO:0000313" key="3">
    <source>
        <dbReference type="EMBL" id="KAB8240145.1"/>
    </source>
</evidence>
<dbReference type="InterPro" id="IPR056884">
    <property type="entry name" value="NPHP3-like_N"/>
</dbReference>
<feature type="domain" description="NACHT" evidence="2">
    <location>
        <begin position="84"/>
        <end position="232"/>
    </location>
</feature>
<dbReference type="EMBL" id="ML734776">
    <property type="protein sequence ID" value="KAB8240145.1"/>
    <property type="molecule type" value="Genomic_DNA"/>
</dbReference>
<name>A0A5N6GEG3_ASPFL</name>
<sequence>MTSHIDIKGNIAQQGATQVNNVNFTTSHTTEDIDRLCLRTLRCPDSVIVKNRLEENKDKLLSQSIEWFLQDLKYKDWQDGDKLCLLWIKGGAGKGKTMMSIGVIERLLLSQNNSTLVTYFFCQNADYELNTLEAIIKGLILQLVNRQEGLKKCLRNRWDNLKNCFVEDVTSWRTLWNILLEMLDQCNDRRVYIIVDGLDECQDDGMADFLRLIVRNGLDQPARIKWLLTSRPLDSAQRELLAGHDQVQVSLELNSRYVSEAVKIYITEKVKELDRRAKYGETLKQEVESELTIKAEGTFLWVSLVCKKLESVHRDTALATIQNLPPGLQPFYDRIFHQLGEGEQTDVKKYMRLLRVMMGHY</sequence>
<accession>A0A5N6GEG3</accession>
<dbReference type="PROSITE" id="PS50837">
    <property type="entry name" value="NACHT"/>
    <property type="match status" value="1"/>
</dbReference>
<evidence type="ECO:0000256" key="1">
    <source>
        <dbReference type="ARBA" id="ARBA00022737"/>
    </source>
</evidence>
<reference evidence="3" key="1">
    <citation type="submission" date="2019-04" db="EMBL/GenBank/DDBJ databases">
        <title>Friends and foes A comparative genomics study of 23 Aspergillus species from section Flavi.</title>
        <authorList>
            <consortium name="DOE Joint Genome Institute"/>
            <person name="Kjaerbolling I."/>
            <person name="Vesth T."/>
            <person name="Frisvad J.C."/>
            <person name="Nybo J.L."/>
            <person name="Theobald S."/>
            <person name="Kildgaard S."/>
            <person name="Isbrandt T."/>
            <person name="Kuo A."/>
            <person name="Sato A."/>
            <person name="Lyhne E.K."/>
            <person name="Kogle M.E."/>
            <person name="Wiebenga A."/>
            <person name="Kun R.S."/>
            <person name="Lubbers R.J."/>
            <person name="Makela M.R."/>
            <person name="Barry K."/>
            <person name="Chovatia M."/>
            <person name="Clum A."/>
            <person name="Daum C."/>
            <person name="Haridas S."/>
            <person name="He G."/>
            <person name="LaButti K."/>
            <person name="Lipzen A."/>
            <person name="Mondo S."/>
            <person name="Riley R."/>
            <person name="Salamov A."/>
            <person name="Simmons B.A."/>
            <person name="Magnuson J.K."/>
            <person name="Henrissat B."/>
            <person name="Mortensen U.H."/>
            <person name="Larsen T.O."/>
            <person name="Devries R.P."/>
            <person name="Grigoriev I.V."/>
            <person name="Machida M."/>
            <person name="Baker S.E."/>
            <person name="Andersen M.R."/>
        </authorList>
    </citation>
    <scope>NUCLEOTIDE SEQUENCE [LARGE SCALE GENOMIC DNA]</scope>
    <source>
        <strain evidence="3">CBS 121.62</strain>
    </source>
</reference>
<dbReference type="Pfam" id="PF24883">
    <property type="entry name" value="NPHP3_N"/>
    <property type="match status" value="1"/>
</dbReference>
<protein>
    <recommendedName>
        <fullName evidence="2">NACHT domain-containing protein</fullName>
    </recommendedName>
</protein>
<dbReference type="FunFam" id="3.40.50.300:FF:001638">
    <property type="entry name" value="NACHT and WD40 domain protein"/>
    <property type="match status" value="1"/>
</dbReference>